<evidence type="ECO:0008006" key="3">
    <source>
        <dbReference type="Google" id="ProtNLM"/>
    </source>
</evidence>
<keyword evidence="1" id="KW-0812">Transmembrane</keyword>
<dbReference type="AlphaFoldDB" id="A0A3B0X3X7"/>
<dbReference type="EMBL" id="UOFD01000028">
    <property type="protein sequence ID" value="VAW51386.1"/>
    <property type="molecule type" value="Genomic_DNA"/>
</dbReference>
<keyword evidence="1" id="KW-1133">Transmembrane helix</keyword>
<accession>A0A3B0X3X7</accession>
<reference evidence="2" key="1">
    <citation type="submission" date="2018-06" db="EMBL/GenBank/DDBJ databases">
        <authorList>
            <person name="Zhirakovskaya E."/>
        </authorList>
    </citation>
    <scope>NUCLEOTIDE SEQUENCE</scope>
</reference>
<keyword evidence="1" id="KW-0472">Membrane</keyword>
<sequence>MKHNIILAGLFASSISLPAYASHYAPAAGQFGSTAISKDDALITSWATGFENYNVGTNVDATWQTPLKALGEAQGTSFDIVSLGESGTITLTFDDAIVNGFGDDFAVFENSFDDTFLELAQVSVSSDGINFFAFSMFSETPSAVSAFGAVDATNIDGLAGKYRQGWGTGFDLDLLTGIAALDVSAVSYVRLLDIAGDGSVLDANGNPIYDPTLTVGSGGFDLDAIGVLNSASTVVPIPASIWLFGSGLLALISICRKKQA</sequence>
<evidence type="ECO:0000313" key="2">
    <source>
        <dbReference type="EMBL" id="VAW51386.1"/>
    </source>
</evidence>
<feature type="transmembrane region" description="Helical" evidence="1">
    <location>
        <begin position="237"/>
        <end position="255"/>
    </location>
</feature>
<evidence type="ECO:0000256" key="1">
    <source>
        <dbReference type="SAM" id="Phobius"/>
    </source>
</evidence>
<name>A0A3B0X3X7_9ZZZZ</name>
<organism evidence="2">
    <name type="scientific">hydrothermal vent metagenome</name>
    <dbReference type="NCBI Taxonomy" id="652676"/>
    <lineage>
        <taxon>unclassified sequences</taxon>
        <taxon>metagenomes</taxon>
        <taxon>ecological metagenomes</taxon>
    </lineage>
</organism>
<proteinExistence type="predicted"/>
<gene>
    <name evidence="2" type="ORF">MNBD_GAMMA06-959</name>
</gene>
<protein>
    <recommendedName>
        <fullName evidence="3">PEP-CTERM protein-sorting domain-containing protein</fullName>
    </recommendedName>
</protein>